<dbReference type="AlphaFoldDB" id="A0A2J7ZMY3"/>
<dbReference type="OrthoDB" id="409173at2759"/>
<evidence type="ECO:0000256" key="1">
    <source>
        <dbReference type="ARBA" id="ARBA00004141"/>
    </source>
</evidence>
<proteinExistence type="inferred from homology"/>
<organism evidence="7 8">
    <name type="scientific">Tetrabaena socialis</name>
    <dbReference type="NCBI Taxonomy" id="47790"/>
    <lineage>
        <taxon>Eukaryota</taxon>
        <taxon>Viridiplantae</taxon>
        <taxon>Chlorophyta</taxon>
        <taxon>core chlorophytes</taxon>
        <taxon>Chlorophyceae</taxon>
        <taxon>CS clade</taxon>
        <taxon>Chlamydomonadales</taxon>
        <taxon>Tetrabaenaceae</taxon>
        <taxon>Tetrabaena</taxon>
    </lineage>
</organism>
<feature type="transmembrane region" description="Helical" evidence="6">
    <location>
        <begin position="12"/>
        <end position="36"/>
    </location>
</feature>
<keyword evidence="4 6" id="KW-1133">Transmembrane helix</keyword>
<keyword evidence="5 6" id="KW-0472">Membrane</keyword>
<gene>
    <name evidence="7" type="ORF">TSOC_012462</name>
</gene>
<evidence type="ECO:0000256" key="3">
    <source>
        <dbReference type="ARBA" id="ARBA00022692"/>
    </source>
</evidence>
<dbReference type="Proteomes" id="UP000236333">
    <property type="component" value="Unassembled WGS sequence"/>
</dbReference>
<dbReference type="PANTHER" id="PTHR11706:SF101">
    <property type="entry name" value="MANGANESE TRANSPORTER SMF1"/>
    <property type="match status" value="1"/>
</dbReference>
<feature type="transmembrane region" description="Helical" evidence="6">
    <location>
        <begin position="57"/>
        <end position="81"/>
    </location>
</feature>
<reference evidence="7 8" key="1">
    <citation type="journal article" date="2017" name="Mol. Biol. Evol.">
        <title>The 4-celled Tetrabaena socialis nuclear genome reveals the essential components for genetic control of cell number at the origin of multicellularity in the volvocine lineage.</title>
        <authorList>
            <person name="Featherston J."/>
            <person name="Arakaki Y."/>
            <person name="Hanschen E.R."/>
            <person name="Ferris P.J."/>
            <person name="Michod R.E."/>
            <person name="Olson B.J.S.C."/>
            <person name="Nozaki H."/>
            <person name="Durand P.M."/>
        </authorList>
    </citation>
    <scope>NUCLEOTIDE SEQUENCE [LARGE SCALE GENOMIC DNA]</scope>
    <source>
        <strain evidence="7 8">NIES-571</strain>
    </source>
</reference>
<dbReference type="GO" id="GO:0015086">
    <property type="term" value="F:cadmium ion transmembrane transporter activity"/>
    <property type="evidence" value="ECO:0007669"/>
    <property type="project" value="TreeGrafter"/>
</dbReference>
<evidence type="ECO:0000313" key="8">
    <source>
        <dbReference type="Proteomes" id="UP000236333"/>
    </source>
</evidence>
<feature type="non-terminal residue" evidence="7">
    <location>
        <position position="1"/>
    </location>
</feature>
<dbReference type="GO" id="GO:0005384">
    <property type="term" value="F:manganese ion transmembrane transporter activity"/>
    <property type="evidence" value="ECO:0007669"/>
    <property type="project" value="TreeGrafter"/>
</dbReference>
<dbReference type="EMBL" id="PGGS01000834">
    <property type="protein sequence ID" value="PNH01633.1"/>
    <property type="molecule type" value="Genomic_DNA"/>
</dbReference>
<dbReference type="NCBIfam" id="NF037982">
    <property type="entry name" value="Nramp_1"/>
    <property type="match status" value="1"/>
</dbReference>
<dbReference type="Pfam" id="PF01566">
    <property type="entry name" value="Nramp"/>
    <property type="match status" value="1"/>
</dbReference>
<dbReference type="PRINTS" id="PR00447">
    <property type="entry name" value="NATRESASSCMP"/>
</dbReference>
<name>A0A2J7ZMY3_9CHLO</name>
<keyword evidence="8" id="KW-1185">Reference proteome</keyword>
<evidence type="ECO:0000256" key="4">
    <source>
        <dbReference type="ARBA" id="ARBA00022989"/>
    </source>
</evidence>
<evidence type="ECO:0000256" key="6">
    <source>
        <dbReference type="SAM" id="Phobius"/>
    </source>
</evidence>
<accession>A0A2J7ZMY3</accession>
<dbReference type="GO" id="GO:0034755">
    <property type="term" value="P:iron ion transmembrane transport"/>
    <property type="evidence" value="ECO:0007669"/>
    <property type="project" value="TreeGrafter"/>
</dbReference>
<evidence type="ECO:0000256" key="5">
    <source>
        <dbReference type="ARBA" id="ARBA00023136"/>
    </source>
</evidence>
<protein>
    <submittedName>
        <fullName evidence="7">Divalent metal cation transporter MntH</fullName>
    </submittedName>
</protein>
<dbReference type="GO" id="GO:0005886">
    <property type="term" value="C:plasma membrane"/>
    <property type="evidence" value="ECO:0007669"/>
    <property type="project" value="TreeGrafter"/>
</dbReference>
<comment type="similarity">
    <text evidence="2">Belongs to the NRAMP (TC 2.A.55) family.</text>
</comment>
<feature type="transmembrane region" description="Helical" evidence="6">
    <location>
        <begin position="87"/>
        <end position="106"/>
    </location>
</feature>
<evidence type="ECO:0000313" key="7">
    <source>
        <dbReference type="EMBL" id="PNH01633.1"/>
    </source>
</evidence>
<comment type="subcellular location">
    <subcellularLocation>
        <location evidence="1">Membrane</location>
        <topology evidence="1">Multi-pass membrane protein</topology>
    </subcellularLocation>
</comment>
<comment type="caution">
    <text evidence="7">The sequence shown here is derived from an EMBL/GenBank/DDBJ whole genome shotgun (WGS) entry which is preliminary data.</text>
</comment>
<sequence>TDLAAGSSYGYTLLFVVLLSSIFAMFLQSLSLKLGVASDRDLAQACRDAYHPRVNKLLWIVAELAIAATDLAEVVGCAIAFNLLFGIPLWAGVLITAVDVIIMVFVEAKSFRALEILVVALTALITGCFFYELVKAKPDMAKYRAAAGSAGCTRGTGAVKQQGTARAGGTHCHAVLHAEVLCTLLRALPSGAAPSRPLVAMHTPHGPLGAACITVQPPPHSSTVSERTCGG</sequence>
<dbReference type="PANTHER" id="PTHR11706">
    <property type="entry name" value="SOLUTE CARRIER PROTEIN FAMILY 11 MEMBER"/>
    <property type="match status" value="1"/>
</dbReference>
<keyword evidence="3 6" id="KW-0812">Transmembrane</keyword>
<dbReference type="InterPro" id="IPR001046">
    <property type="entry name" value="NRAMP_fam"/>
</dbReference>
<feature type="transmembrane region" description="Helical" evidence="6">
    <location>
        <begin position="113"/>
        <end position="134"/>
    </location>
</feature>
<evidence type="ECO:0000256" key="2">
    <source>
        <dbReference type="ARBA" id="ARBA00009965"/>
    </source>
</evidence>